<dbReference type="RefSeq" id="WP_146946429.1">
    <property type="nucleotide sequence ID" value="NZ_VOQF01000002.1"/>
</dbReference>
<sequence length="108" mass="12458">MRNSKGFSLAETIAAFSLWMLITLLIIPQLVLLTKERMNTQQSLAAYKILHEKTQQVTFDNNEKNNEIIVHEGVDYHLTWEEGNPYNKACLSWENSTHKNKSICFSVS</sequence>
<proteinExistence type="predicted"/>
<name>A0A5C6W4S1_9BACI</name>
<keyword evidence="1" id="KW-0472">Membrane</keyword>
<feature type="transmembrane region" description="Helical" evidence="1">
    <location>
        <begin position="12"/>
        <end position="33"/>
    </location>
</feature>
<dbReference type="EMBL" id="VOQF01000002">
    <property type="protein sequence ID" value="TXC92386.1"/>
    <property type="molecule type" value="Genomic_DNA"/>
</dbReference>
<keyword evidence="1" id="KW-1133">Transmembrane helix</keyword>
<dbReference type="AlphaFoldDB" id="A0A5C6W4S1"/>
<keyword evidence="3" id="KW-1185">Reference proteome</keyword>
<dbReference type="Proteomes" id="UP000321363">
    <property type="component" value="Unassembled WGS sequence"/>
</dbReference>
<evidence type="ECO:0000313" key="3">
    <source>
        <dbReference type="Proteomes" id="UP000321363"/>
    </source>
</evidence>
<dbReference type="InterPro" id="IPR053468">
    <property type="entry name" value="ComGE-like"/>
</dbReference>
<evidence type="ECO:0000313" key="2">
    <source>
        <dbReference type="EMBL" id="TXC92386.1"/>
    </source>
</evidence>
<accession>A0A5C6W4S1</accession>
<evidence type="ECO:0000256" key="1">
    <source>
        <dbReference type="SAM" id="Phobius"/>
    </source>
</evidence>
<reference evidence="2 3" key="1">
    <citation type="journal article" date="2005" name="Int. J. Syst. Evol. Microbiol.">
        <title>Bacillus litoralis sp. nov., isolated from a tidal flat of the Yellow Sea in Korea.</title>
        <authorList>
            <person name="Yoon J.H."/>
            <person name="Oh T.K."/>
        </authorList>
    </citation>
    <scope>NUCLEOTIDE SEQUENCE [LARGE SCALE GENOMIC DNA]</scope>
    <source>
        <strain evidence="2 3">SW-211</strain>
    </source>
</reference>
<dbReference type="OrthoDB" id="2878220at2"/>
<protein>
    <recommendedName>
        <fullName evidence="4">Type II secretion system protein</fullName>
    </recommendedName>
</protein>
<keyword evidence="1" id="KW-0812">Transmembrane</keyword>
<dbReference type="NCBIfam" id="NF041013">
    <property type="entry name" value="T4P_ComGE"/>
    <property type="match status" value="1"/>
</dbReference>
<organism evidence="2 3">
    <name type="scientific">Metabacillus litoralis</name>
    <dbReference type="NCBI Taxonomy" id="152268"/>
    <lineage>
        <taxon>Bacteria</taxon>
        <taxon>Bacillati</taxon>
        <taxon>Bacillota</taxon>
        <taxon>Bacilli</taxon>
        <taxon>Bacillales</taxon>
        <taxon>Bacillaceae</taxon>
        <taxon>Metabacillus</taxon>
    </lineage>
</organism>
<gene>
    <name evidence="2" type="ORF">FS935_04860</name>
</gene>
<comment type="caution">
    <text evidence="2">The sequence shown here is derived from an EMBL/GenBank/DDBJ whole genome shotgun (WGS) entry which is preliminary data.</text>
</comment>
<evidence type="ECO:0008006" key="4">
    <source>
        <dbReference type="Google" id="ProtNLM"/>
    </source>
</evidence>